<protein>
    <submittedName>
        <fullName evidence="1">Uncharacterized protein</fullName>
    </submittedName>
</protein>
<proteinExistence type="predicted"/>
<reference evidence="1" key="1">
    <citation type="submission" date="2014-09" db="EMBL/GenBank/DDBJ databases">
        <authorList>
            <person name="Magalhaes I.L.F."/>
            <person name="Oliveira U."/>
            <person name="Santos F.R."/>
            <person name="Vidigal T.H.D.A."/>
            <person name="Brescovit A.D."/>
            <person name="Santos A.J."/>
        </authorList>
    </citation>
    <scope>NUCLEOTIDE SEQUENCE</scope>
    <source>
        <tissue evidence="1">Shoot tissue taken approximately 20 cm above the soil surface</tissue>
    </source>
</reference>
<evidence type="ECO:0000313" key="1">
    <source>
        <dbReference type="EMBL" id="JAD65324.1"/>
    </source>
</evidence>
<organism evidence="1">
    <name type="scientific">Arundo donax</name>
    <name type="common">Giant reed</name>
    <name type="synonym">Donax arundinaceus</name>
    <dbReference type="NCBI Taxonomy" id="35708"/>
    <lineage>
        <taxon>Eukaryota</taxon>
        <taxon>Viridiplantae</taxon>
        <taxon>Streptophyta</taxon>
        <taxon>Embryophyta</taxon>
        <taxon>Tracheophyta</taxon>
        <taxon>Spermatophyta</taxon>
        <taxon>Magnoliopsida</taxon>
        <taxon>Liliopsida</taxon>
        <taxon>Poales</taxon>
        <taxon>Poaceae</taxon>
        <taxon>PACMAD clade</taxon>
        <taxon>Arundinoideae</taxon>
        <taxon>Arundineae</taxon>
        <taxon>Arundo</taxon>
    </lineage>
</organism>
<name>A0A0A9BMW8_ARUDO</name>
<accession>A0A0A9BMW8</accession>
<reference evidence="1" key="2">
    <citation type="journal article" date="2015" name="Data Brief">
        <title>Shoot transcriptome of the giant reed, Arundo donax.</title>
        <authorList>
            <person name="Barrero R.A."/>
            <person name="Guerrero F.D."/>
            <person name="Moolhuijzen P."/>
            <person name="Goolsby J.A."/>
            <person name="Tidwell J."/>
            <person name="Bellgard S.E."/>
            <person name="Bellgard M.I."/>
        </authorList>
    </citation>
    <scope>NUCLEOTIDE SEQUENCE</scope>
    <source>
        <tissue evidence="1">Shoot tissue taken approximately 20 cm above the soil surface</tissue>
    </source>
</reference>
<dbReference type="AlphaFoldDB" id="A0A0A9BMW8"/>
<sequence>MNMVKEEGHACFLFLNCYLKVRIFLVAVGPLLVKAVGVAEQVVDKEREVVADEEEEDIAQRRHGQVSVQSTVGAPAVHVQSASRTAWRSCGSEK</sequence>
<dbReference type="EMBL" id="GBRH01232571">
    <property type="protein sequence ID" value="JAD65324.1"/>
    <property type="molecule type" value="Transcribed_RNA"/>
</dbReference>